<dbReference type="EMBL" id="BAABWH010000005">
    <property type="protein sequence ID" value="GAA6145856.1"/>
    <property type="molecule type" value="Genomic_DNA"/>
</dbReference>
<keyword evidence="2" id="KW-1185">Reference proteome</keyword>
<evidence type="ECO:0000313" key="1">
    <source>
        <dbReference type="EMBL" id="GAA6145856.1"/>
    </source>
</evidence>
<proteinExistence type="predicted"/>
<evidence type="ECO:0000313" key="2">
    <source>
        <dbReference type="Proteomes" id="UP001481413"/>
    </source>
</evidence>
<organism evidence="1 2">
    <name type="scientific">Thalassolituus maritimus</name>
    <dbReference type="NCBI Taxonomy" id="484498"/>
    <lineage>
        <taxon>Bacteria</taxon>
        <taxon>Pseudomonadati</taxon>
        <taxon>Pseudomonadota</taxon>
        <taxon>Gammaproteobacteria</taxon>
        <taxon>Oceanospirillales</taxon>
        <taxon>Oceanospirillaceae</taxon>
        <taxon>Thalassolituus</taxon>
    </lineage>
</organism>
<evidence type="ECO:0008006" key="3">
    <source>
        <dbReference type="Google" id="ProtNLM"/>
    </source>
</evidence>
<comment type="caution">
    <text evidence="1">The sequence shown here is derived from an EMBL/GenBank/DDBJ whole genome shotgun (WGS) entry which is preliminary data.</text>
</comment>
<accession>A0ABQ0A0E8</accession>
<dbReference type="Proteomes" id="UP001481413">
    <property type="component" value="Unassembled WGS sequence"/>
</dbReference>
<reference evidence="1 2" key="1">
    <citation type="submission" date="2024-04" db="EMBL/GenBank/DDBJ databases">
        <title>Draft genome sequence of Thalassolituus maritimus NBRC 116585.</title>
        <authorList>
            <person name="Miyakawa T."/>
            <person name="Kusuya Y."/>
            <person name="Miura T."/>
        </authorList>
    </citation>
    <scope>NUCLEOTIDE SEQUENCE [LARGE SCALE GENOMIC DNA]</scope>
    <source>
        <strain evidence="1 2">5NW40-0001</strain>
    </source>
</reference>
<gene>
    <name evidence="1" type="ORF">NBRC116585_19740</name>
</gene>
<sequence>MKMSKQQEIKQKSRLGTLLMHKGLITRRQLDEALDLQSTSKMMLGEIMVQKGWISEKELTKALKGQSRYRMVAAVGAVLLGPVQPFVASAHASIDTTIDAEQYEAKRIAGFGNMKPMTESDMAEVTGQGISENVAYLQEVLGGENDGAEAPETATMTALQSIFPGLNVLTDYEISDVEYYGDGPSVTLHEDGSIEMQGPKRIGEIAFKDVNFRGATGPAMGDLSIKNLSMSEGSTITLRARN</sequence>
<protein>
    <recommendedName>
        <fullName evidence="3">Type II secretory pathway, ATPase PulE/Tfp pilus assembly pathway, ATPase PilB</fullName>
    </recommendedName>
</protein>
<dbReference type="InterPro" id="IPR037257">
    <property type="entry name" value="T2SS_E_N_sf"/>
</dbReference>
<dbReference type="SUPFAM" id="SSF160246">
    <property type="entry name" value="EspE N-terminal domain-like"/>
    <property type="match status" value="1"/>
</dbReference>
<name>A0ABQ0A0E8_9GAMM</name>